<dbReference type="GO" id="GO:0008270">
    <property type="term" value="F:zinc ion binding"/>
    <property type="evidence" value="ECO:0007669"/>
    <property type="project" value="UniProtKB-KW"/>
</dbReference>
<name>A0A5S6R3I8_TRIMR</name>
<organism evidence="3 4">
    <name type="scientific">Trichuris muris</name>
    <name type="common">Mouse whipworm</name>
    <dbReference type="NCBI Taxonomy" id="70415"/>
    <lineage>
        <taxon>Eukaryota</taxon>
        <taxon>Metazoa</taxon>
        <taxon>Ecdysozoa</taxon>
        <taxon>Nematoda</taxon>
        <taxon>Enoplea</taxon>
        <taxon>Dorylaimia</taxon>
        <taxon>Trichinellida</taxon>
        <taxon>Trichuridae</taxon>
        <taxon>Trichuris</taxon>
    </lineage>
</organism>
<dbReference type="InterPro" id="IPR021109">
    <property type="entry name" value="Peptidase_aspartic_dom_sf"/>
</dbReference>
<dbReference type="PANTHER" id="PTHR46888:SF1">
    <property type="entry name" value="RIBONUCLEASE H"/>
    <property type="match status" value="1"/>
</dbReference>
<dbReference type="SMART" id="SM00343">
    <property type="entry name" value="ZnF_C2HC"/>
    <property type="match status" value="1"/>
</dbReference>
<dbReference type="GO" id="GO:0019899">
    <property type="term" value="F:enzyme binding"/>
    <property type="evidence" value="ECO:0007669"/>
    <property type="project" value="UniProtKB-ARBA"/>
</dbReference>
<dbReference type="SUPFAM" id="SSF50630">
    <property type="entry name" value="Acid proteases"/>
    <property type="match status" value="1"/>
</dbReference>
<dbReference type="InterPro" id="IPR001878">
    <property type="entry name" value="Znf_CCHC"/>
</dbReference>
<evidence type="ECO:0000313" key="3">
    <source>
        <dbReference type="Proteomes" id="UP000046395"/>
    </source>
</evidence>
<keyword evidence="1" id="KW-0863">Zinc-finger</keyword>
<dbReference type="InterPro" id="IPR036875">
    <property type="entry name" value="Znf_CCHC_sf"/>
</dbReference>
<keyword evidence="1" id="KW-0479">Metal-binding</keyword>
<accession>A0A5S6R3I8</accession>
<protein>
    <submittedName>
        <fullName evidence="4">CCHC-type domain-containing protein</fullName>
    </submittedName>
</protein>
<proteinExistence type="predicted"/>
<dbReference type="SUPFAM" id="SSF57756">
    <property type="entry name" value="Retrovirus zinc finger-like domains"/>
    <property type="match status" value="1"/>
</dbReference>
<dbReference type="Proteomes" id="UP000046395">
    <property type="component" value="Unassembled WGS sequence"/>
</dbReference>
<keyword evidence="3" id="KW-1185">Reference proteome</keyword>
<sequence>MVREAGTRVPTGQGRGRGVQIPLRLSGGAFAVYLQLPDEDKKSVAKVKAALLAALAMDPFAAYDEFSCRKLRNGESPDVFLADLRRLASVFSGVPEKAMTCAFVAGLPESVRQLLRASSHLGELSLNQIFVQARAVLSDERPAIVQDSYMGAKESWPPANVGERRCYECGEVGHSARDCRGHSKENPEAEPRVRQVKSQGFADVGKRVTGGGICASLLPTTTNALPTVRVMANGVYRSVLVDTGCSKCIAHVTCCENWRKEQVTVTTVSGQSLQCIGVNVIRL</sequence>
<dbReference type="Pfam" id="PF00098">
    <property type="entry name" value="zf-CCHC"/>
    <property type="match status" value="1"/>
</dbReference>
<dbReference type="WBParaSite" id="TMUE_3000013879.1">
    <property type="protein sequence ID" value="TMUE_3000013879.1"/>
    <property type="gene ID" value="WBGene00295549"/>
</dbReference>
<evidence type="ECO:0000313" key="4">
    <source>
        <dbReference type="WBParaSite" id="TMUE_3000013879.1"/>
    </source>
</evidence>
<evidence type="ECO:0000259" key="2">
    <source>
        <dbReference type="PROSITE" id="PS50158"/>
    </source>
</evidence>
<dbReference type="Gene3D" id="4.10.60.10">
    <property type="entry name" value="Zinc finger, CCHC-type"/>
    <property type="match status" value="1"/>
</dbReference>
<dbReference type="GO" id="GO:0003676">
    <property type="term" value="F:nucleic acid binding"/>
    <property type="evidence" value="ECO:0007669"/>
    <property type="project" value="InterPro"/>
</dbReference>
<reference evidence="4" key="1">
    <citation type="submission" date="2019-12" db="UniProtKB">
        <authorList>
            <consortium name="WormBaseParasite"/>
        </authorList>
    </citation>
    <scope>IDENTIFICATION</scope>
</reference>
<keyword evidence="1" id="KW-0862">Zinc</keyword>
<evidence type="ECO:0000256" key="1">
    <source>
        <dbReference type="PROSITE-ProRule" id="PRU00047"/>
    </source>
</evidence>
<feature type="domain" description="CCHC-type" evidence="2">
    <location>
        <begin position="164"/>
        <end position="180"/>
    </location>
</feature>
<dbReference type="PANTHER" id="PTHR46888">
    <property type="entry name" value="ZINC KNUCKLE DOMAINCONTAINING PROTEIN-RELATED"/>
    <property type="match status" value="1"/>
</dbReference>
<dbReference type="AlphaFoldDB" id="A0A5S6R3I8"/>
<dbReference type="PROSITE" id="PS50158">
    <property type="entry name" value="ZF_CCHC"/>
    <property type="match status" value="1"/>
</dbReference>